<gene>
    <name evidence="6" type="ORF">WS70_01300</name>
</gene>
<keyword evidence="3 5" id="KW-1133">Transmembrane helix</keyword>
<dbReference type="PANTHER" id="PTHR23546">
    <property type="entry name" value="TRANSPORT PROTEIN"/>
    <property type="match status" value="1"/>
</dbReference>
<dbReference type="RefSeq" id="WP_059597547.1">
    <property type="nucleotide sequence ID" value="NZ_CP013386.1"/>
</dbReference>
<feature type="transmembrane region" description="Helical" evidence="5">
    <location>
        <begin position="88"/>
        <end position="107"/>
    </location>
</feature>
<dbReference type="InterPro" id="IPR001958">
    <property type="entry name" value="Tet-R_TetA/multi-R_MdtG-like"/>
</dbReference>
<dbReference type="InterPro" id="IPR036259">
    <property type="entry name" value="MFS_trans_sf"/>
</dbReference>
<dbReference type="InterPro" id="IPR011701">
    <property type="entry name" value="MFS"/>
</dbReference>
<dbReference type="Gene3D" id="1.20.1250.20">
    <property type="entry name" value="MFS general substrate transporter like domains"/>
    <property type="match status" value="1"/>
</dbReference>
<feature type="transmembrane region" description="Helical" evidence="5">
    <location>
        <begin position="386"/>
        <end position="403"/>
    </location>
</feature>
<evidence type="ECO:0000313" key="7">
    <source>
        <dbReference type="Proteomes" id="UP000062519"/>
    </source>
</evidence>
<feature type="transmembrane region" description="Helical" evidence="5">
    <location>
        <begin position="47"/>
        <end position="67"/>
    </location>
</feature>
<feature type="transmembrane region" description="Helical" evidence="5">
    <location>
        <begin position="361"/>
        <end position="380"/>
    </location>
</feature>
<dbReference type="GO" id="GO:0022857">
    <property type="term" value="F:transmembrane transporter activity"/>
    <property type="evidence" value="ECO:0007669"/>
    <property type="project" value="InterPro"/>
</dbReference>
<evidence type="ECO:0000313" key="6">
    <source>
        <dbReference type="EMBL" id="AOJ00621.1"/>
    </source>
</evidence>
<dbReference type="AlphaFoldDB" id="A0A1B4FAL2"/>
<accession>A0A1B4FAL2</accession>
<dbReference type="KEGG" id="buu:WS70_01300"/>
<comment type="subcellular location">
    <subcellularLocation>
        <location evidence="1">Membrane</location>
        <topology evidence="1">Multi-pass membrane protein</topology>
    </subcellularLocation>
</comment>
<feature type="transmembrane region" description="Helical" evidence="5">
    <location>
        <begin position="266"/>
        <end position="285"/>
    </location>
</feature>
<feature type="transmembrane region" description="Helical" evidence="5">
    <location>
        <begin position="21"/>
        <end position="41"/>
    </location>
</feature>
<keyword evidence="2 5" id="KW-0812">Transmembrane</keyword>
<proteinExistence type="predicted"/>
<feature type="transmembrane region" description="Helical" evidence="5">
    <location>
        <begin position="297"/>
        <end position="315"/>
    </location>
</feature>
<dbReference type="GO" id="GO:0016020">
    <property type="term" value="C:membrane"/>
    <property type="evidence" value="ECO:0007669"/>
    <property type="project" value="UniProtKB-SubCell"/>
</dbReference>
<dbReference type="PANTHER" id="PTHR23546:SF1">
    <property type="entry name" value="MEMBRANE PROTEIN"/>
    <property type="match status" value="1"/>
</dbReference>
<evidence type="ECO:0000256" key="3">
    <source>
        <dbReference type="ARBA" id="ARBA00022989"/>
    </source>
</evidence>
<feature type="transmembrane region" description="Helical" evidence="5">
    <location>
        <begin position="119"/>
        <end position="147"/>
    </location>
</feature>
<dbReference type="EMBL" id="CP013386">
    <property type="protein sequence ID" value="AOJ00621.1"/>
    <property type="molecule type" value="Genomic_DNA"/>
</dbReference>
<dbReference type="Pfam" id="PF07690">
    <property type="entry name" value="MFS_1"/>
    <property type="match status" value="1"/>
</dbReference>
<evidence type="ECO:0000256" key="2">
    <source>
        <dbReference type="ARBA" id="ARBA00022692"/>
    </source>
</evidence>
<name>A0A1B4FAL2_9BURK</name>
<evidence type="ECO:0000256" key="5">
    <source>
        <dbReference type="SAM" id="Phobius"/>
    </source>
</evidence>
<dbReference type="Proteomes" id="UP000062519">
    <property type="component" value="Chromosome 1"/>
</dbReference>
<feature type="transmembrane region" description="Helical" evidence="5">
    <location>
        <begin position="232"/>
        <end position="254"/>
    </location>
</feature>
<protein>
    <submittedName>
        <fullName evidence="6">MFS transporter</fullName>
    </submittedName>
</protein>
<feature type="transmembrane region" description="Helical" evidence="5">
    <location>
        <begin position="159"/>
        <end position="180"/>
    </location>
</feature>
<dbReference type="SUPFAM" id="SSF103473">
    <property type="entry name" value="MFS general substrate transporter"/>
    <property type="match status" value="1"/>
</dbReference>
<organism evidence="6 7">
    <name type="scientific">Burkholderia mayonis</name>
    <dbReference type="NCBI Taxonomy" id="1385591"/>
    <lineage>
        <taxon>Bacteria</taxon>
        <taxon>Pseudomonadati</taxon>
        <taxon>Pseudomonadota</taxon>
        <taxon>Betaproteobacteria</taxon>
        <taxon>Burkholderiales</taxon>
        <taxon>Burkholderiaceae</taxon>
        <taxon>Burkholderia</taxon>
        <taxon>pseudomallei group</taxon>
    </lineage>
</organism>
<feature type="transmembrane region" description="Helical" evidence="5">
    <location>
        <begin position="327"/>
        <end position="349"/>
    </location>
</feature>
<sequence>MSTTSAETPAAAERAGLPLTPLLIANFTMMAGNYAFVAIAAPLARMLHLQASHIGAVIAVVGVVWIATARRWGRAADIRGRVPAMRTAIAGFVACYLLLALYVWWALRDGANGVPSLALSLAALFVTRAAMGGCFAGLPVAATAWIADRTAPQRRAATMARFGAAGAIGMVIAPPLAGWIGRYDLAATLAVFALLPLAGLPGLGRLDDARPREARGAPPRLKMTDARIRRPWLSAFALYSVIAIANSALGFYVIDWLHVDARHAAAVVGCALGCAGLGLIVMQSAVARLPRIAPLQWLRWGALASAAGFASVLLVESAQPMAVCAGYLVAAFGMGASFPAVAALASAAVDAREQGACAGTMSVAQGLSMIVAPLVGTALYDWRPQAPFALIGVLLLLVACATWRSARRAAATQ</sequence>
<reference evidence="6 7" key="1">
    <citation type="submission" date="2015-12" db="EMBL/GenBank/DDBJ databases">
        <title>Diversity of Burkholderia near neighbor genomes.</title>
        <authorList>
            <person name="Sahl J."/>
            <person name="Wagner D."/>
            <person name="Keim P."/>
        </authorList>
    </citation>
    <scope>NUCLEOTIDE SEQUENCE [LARGE SCALE GENOMIC DNA]</scope>
    <source>
        <strain evidence="6 7">BDU6</strain>
    </source>
</reference>
<feature type="transmembrane region" description="Helical" evidence="5">
    <location>
        <begin position="186"/>
        <end position="206"/>
    </location>
</feature>
<dbReference type="PRINTS" id="PR01035">
    <property type="entry name" value="TCRTETA"/>
</dbReference>
<keyword evidence="4 5" id="KW-0472">Membrane</keyword>
<evidence type="ECO:0000256" key="1">
    <source>
        <dbReference type="ARBA" id="ARBA00004141"/>
    </source>
</evidence>
<keyword evidence="7" id="KW-1185">Reference proteome</keyword>
<evidence type="ECO:0000256" key="4">
    <source>
        <dbReference type="ARBA" id="ARBA00023136"/>
    </source>
</evidence>